<dbReference type="RefSeq" id="WP_026427722.1">
    <property type="nucleotide sequence ID" value="NZ_CBCRWE010000023.1"/>
</dbReference>
<accession>A0A448KDN9</accession>
<dbReference type="AlphaFoldDB" id="A0A448KDN9"/>
<evidence type="ECO:0000256" key="1">
    <source>
        <dbReference type="SAM" id="MobiDB-lite"/>
    </source>
</evidence>
<protein>
    <recommendedName>
        <fullName evidence="2">DUF7455 domain-containing protein</fullName>
    </recommendedName>
</protein>
<evidence type="ECO:0000259" key="2">
    <source>
        <dbReference type="Pfam" id="PF24254"/>
    </source>
</evidence>
<feature type="domain" description="DUF7455" evidence="2">
    <location>
        <begin position="32"/>
        <end position="84"/>
    </location>
</feature>
<name>A0A448KDN9_9ACTO</name>
<dbReference type="Proteomes" id="UP000276899">
    <property type="component" value="Chromosome"/>
</dbReference>
<dbReference type="STRING" id="1278298.GCA_000428685_00718"/>
<dbReference type="Pfam" id="PF24254">
    <property type="entry name" value="DUF7455"/>
    <property type="match status" value="1"/>
</dbReference>
<dbReference type="KEGG" id="asla:NCTC11923_01709"/>
<sequence>MSTTSTSPAPEAITIQDEQGSTTAGTAEQRPLTTADRCDVCQAQAYVRAVLLTGELFFCAHHARKHGERLKDVALLFQDETRRLQETGQA</sequence>
<gene>
    <name evidence="3" type="ORF">NCTC11923_01709</name>
</gene>
<organism evidence="3 4">
    <name type="scientific">Actinomyces slackii</name>
    <dbReference type="NCBI Taxonomy" id="52774"/>
    <lineage>
        <taxon>Bacteria</taxon>
        <taxon>Bacillati</taxon>
        <taxon>Actinomycetota</taxon>
        <taxon>Actinomycetes</taxon>
        <taxon>Actinomycetales</taxon>
        <taxon>Actinomycetaceae</taxon>
        <taxon>Actinomyces</taxon>
    </lineage>
</organism>
<keyword evidence="4" id="KW-1185">Reference proteome</keyword>
<reference evidence="3 4" key="1">
    <citation type="submission" date="2018-12" db="EMBL/GenBank/DDBJ databases">
        <authorList>
            <consortium name="Pathogen Informatics"/>
        </authorList>
    </citation>
    <scope>NUCLEOTIDE SEQUENCE [LARGE SCALE GENOMIC DNA]</scope>
    <source>
        <strain evidence="3 4">NCTC11923</strain>
    </source>
</reference>
<evidence type="ECO:0000313" key="3">
    <source>
        <dbReference type="EMBL" id="VEG75057.1"/>
    </source>
</evidence>
<feature type="region of interest" description="Disordered" evidence="1">
    <location>
        <begin position="1"/>
        <end position="31"/>
    </location>
</feature>
<dbReference type="InterPro" id="IPR055878">
    <property type="entry name" value="DUF7455"/>
</dbReference>
<proteinExistence type="predicted"/>
<feature type="compositionally biased region" description="Polar residues" evidence="1">
    <location>
        <begin position="16"/>
        <end position="26"/>
    </location>
</feature>
<evidence type="ECO:0000313" key="4">
    <source>
        <dbReference type="Proteomes" id="UP000276899"/>
    </source>
</evidence>
<dbReference type="EMBL" id="LR134363">
    <property type="protein sequence ID" value="VEG75057.1"/>
    <property type="molecule type" value="Genomic_DNA"/>
</dbReference>